<keyword evidence="2" id="KW-0378">Hydrolase</keyword>
<gene>
    <name evidence="2" type="ORF">SAMN05421863_109411</name>
</gene>
<evidence type="ECO:0000313" key="3">
    <source>
        <dbReference type="Proteomes" id="UP000183287"/>
    </source>
</evidence>
<reference evidence="3" key="1">
    <citation type="submission" date="2016-10" db="EMBL/GenBank/DDBJ databases">
        <authorList>
            <person name="Varghese N."/>
            <person name="Submissions S."/>
        </authorList>
    </citation>
    <scope>NUCLEOTIDE SEQUENCE [LARGE SCALE GENOMIC DNA]</scope>
    <source>
        <strain evidence="3">Nm44</strain>
    </source>
</reference>
<dbReference type="GO" id="GO:0009307">
    <property type="term" value="P:DNA restriction-modification system"/>
    <property type="evidence" value="ECO:0007669"/>
    <property type="project" value="InterPro"/>
</dbReference>
<sequence>MELQGEIDCIAIQEKNHKMKCSAAQVQKFQEYLELTLASKFKSGRFISVNGFSKPAIAHVESELPNNIYLESYSRVC</sequence>
<evidence type="ECO:0000313" key="2">
    <source>
        <dbReference type="EMBL" id="SFN06811.1"/>
    </source>
</evidence>
<dbReference type="GO" id="GO:0003677">
    <property type="term" value="F:DNA binding"/>
    <property type="evidence" value="ECO:0007669"/>
    <property type="project" value="InterPro"/>
</dbReference>
<keyword evidence="2" id="KW-0540">Nuclease</keyword>
<dbReference type="InterPro" id="IPR007560">
    <property type="entry name" value="Restrct_endonuc_IV_Mrr"/>
</dbReference>
<organism evidence="2 3">
    <name type="scientific">Nitrosomonas communis</name>
    <dbReference type="NCBI Taxonomy" id="44574"/>
    <lineage>
        <taxon>Bacteria</taxon>
        <taxon>Pseudomonadati</taxon>
        <taxon>Pseudomonadota</taxon>
        <taxon>Betaproteobacteria</taxon>
        <taxon>Nitrosomonadales</taxon>
        <taxon>Nitrosomonadaceae</taxon>
        <taxon>Nitrosomonas</taxon>
    </lineage>
</organism>
<proteinExistence type="predicted"/>
<keyword evidence="3" id="KW-1185">Reference proteome</keyword>
<protein>
    <submittedName>
        <fullName evidence="2">Restriction endonuclease</fullName>
    </submittedName>
</protein>
<dbReference type="EMBL" id="FOUB01000094">
    <property type="protein sequence ID" value="SFN06811.1"/>
    <property type="molecule type" value="Genomic_DNA"/>
</dbReference>
<evidence type="ECO:0000259" key="1">
    <source>
        <dbReference type="Pfam" id="PF04471"/>
    </source>
</evidence>
<feature type="domain" description="Restriction endonuclease type IV Mrr" evidence="1">
    <location>
        <begin position="9"/>
        <end position="62"/>
    </location>
</feature>
<dbReference type="Proteomes" id="UP000183287">
    <property type="component" value="Unassembled WGS sequence"/>
</dbReference>
<dbReference type="GO" id="GO:0004519">
    <property type="term" value="F:endonuclease activity"/>
    <property type="evidence" value="ECO:0007669"/>
    <property type="project" value="UniProtKB-KW"/>
</dbReference>
<dbReference type="AlphaFoldDB" id="A0A1I4VZV9"/>
<dbReference type="Pfam" id="PF04471">
    <property type="entry name" value="Mrr_cat"/>
    <property type="match status" value="1"/>
</dbReference>
<keyword evidence="2" id="KW-0255">Endonuclease</keyword>
<name>A0A1I4VZV9_9PROT</name>
<accession>A0A1I4VZV9</accession>
<dbReference type="OrthoDB" id="477717at2"/>